<comment type="caution">
    <text evidence="20">The sequence shown here is derived from an EMBL/GenBank/DDBJ whole genome shotgun (WGS) entry which is preliminary data.</text>
</comment>
<keyword evidence="10 17" id="KW-0479">Metal-binding</keyword>
<feature type="binding site" evidence="17">
    <location>
        <position position="246"/>
    </location>
    <ligand>
        <name>Zn(2+)</name>
        <dbReference type="ChEBI" id="CHEBI:29105"/>
    </ligand>
</feature>
<dbReference type="UniPathway" id="UPA00053">
    <property type="reaction ID" value="UER00085"/>
</dbReference>
<dbReference type="Pfam" id="PF01761">
    <property type="entry name" value="DHQ_synthase"/>
    <property type="match status" value="1"/>
</dbReference>
<evidence type="ECO:0000259" key="19">
    <source>
        <dbReference type="Pfam" id="PF24621"/>
    </source>
</evidence>
<evidence type="ECO:0000256" key="12">
    <source>
        <dbReference type="ARBA" id="ARBA00022833"/>
    </source>
</evidence>
<evidence type="ECO:0000256" key="8">
    <source>
        <dbReference type="ARBA" id="ARBA00022490"/>
    </source>
</evidence>
<evidence type="ECO:0000256" key="4">
    <source>
        <dbReference type="ARBA" id="ARBA00004661"/>
    </source>
</evidence>
<dbReference type="PIRSF" id="PIRSF001455">
    <property type="entry name" value="DHQ_synth"/>
    <property type="match status" value="1"/>
</dbReference>
<feature type="domain" description="3-dehydroquinate synthase C-terminal" evidence="19">
    <location>
        <begin position="181"/>
        <end position="322"/>
    </location>
</feature>
<keyword evidence="15 17" id="KW-0456">Lyase</keyword>
<dbReference type="Gene3D" id="3.40.50.1970">
    <property type="match status" value="1"/>
</dbReference>
<evidence type="ECO:0000256" key="3">
    <source>
        <dbReference type="ARBA" id="ARBA00004496"/>
    </source>
</evidence>
<dbReference type="InterPro" id="IPR030960">
    <property type="entry name" value="DHQS/DOIS_N"/>
</dbReference>
<feature type="binding site" evidence="17">
    <location>
        <position position="151"/>
    </location>
    <ligand>
        <name>NAD(+)</name>
        <dbReference type="ChEBI" id="CHEBI:57540"/>
    </ligand>
</feature>
<comment type="cofactor">
    <cofactor evidence="2 17">
        <name>NAD(+)</name>
        <dbReference type="ChEBI" id="CHEBI:57540"/>
    </cofactor>
</comment>
<evidence type="ECO:0000313" key="20">
    <source>
        <dbReference type="EMBL" id="RKD72852.1"/>
    </source>
</evidence>
<evidence type="ECO:0000256" key="9">
    <source>
        <dbReference type="ARBA" id="ARBA00022605"/>
    </source>
</evidence>
<feature type="binding site" evidence="17">
    <location>
        <position position="263"/>
    </location>
    <ligand>
        <name>Zn(2+)</name>
        <dbReference type="ChEBI" id="CHEBI:29105"/>
    </ligand>
</feature>
<organism evidence="20 21">
    <name type="scientific">Sinobaca qinghaiensis</name>
    <dbReference type="NCBI Taxonomy" id="342944"/>
    <lineage>
        <taxon>Bacteria</taxon>
        <taxon>Bacillati</taxon>
        <taxon>Bacillota</taxon>
        <taxon>Bacilli</taxon>
        <taxon>Bacillales</taxon>
        <taxon>Sporolactobacillaceae</taxon>
        <taxon>Sinobaca</taxon>
    </lineage>
</organism>
<dbReference type="PANTHER" id="PTHR43622">
    <property type="entry name" value="3-DEHYDROQUINATE SYNTHASE"/>
    <property type="match status" value="1"/>
</dbReference>
<keyword evidence="9 17" id="KW-0028">Amino-acid biosynthesis</keyword>
<evidence type="ECO:0000256" key="11">
    <source>
        <dbReference type="ARBA" id="ARBA00022741"/>
    </source>
</evidence>
<feature type="binding site" evidence="17">
    <location>
        <position position="142"/>
    </location>
    <ligand>
        <name>NAD(+)</name>
        <dbReference type="ChEBI" id="CHEBI:57540"/>
    </ligand>
</feature>
<dbReference type="PANTHER" id="PTHR43622:SF7">
    <property type="entry name" value="3-DEHYDROQUINATE SYNTHASE, CHLOROPLASTIC"/>
    <property type="match status" value="1"/>
</dbReference>
<dbReference type="HAMAP" id="MF_00110">
    <property type="entry name" value="DHQ_synthase"/>
    <property type="match status" value="1"/>
</dbReference>
<dbReference type="Gene3D" id="1.20.1090.10">
    <property type="entry name" value="Dehydroquinate synthase-like - alpha domain"/>
    <property type="match status" value="1"/>
</dbReference>
<keyword evidence="16 17" id="KW-0170">Cobalt</keyword>
<evidence type="ECO:0000256" key="13">
    <source>
        <dbReference type="ARBA" id="ARBA00023027"/>
    </source>
</evidence>
<keyword evidence="12 17" id="KW-0862">Zinc</keyword>
<dbReference type="EMBL" id="RAPK01000009">
    <property type="protein sequence ID" value="RKD72852.1"/>
    <property type="molecule type" value="Genomic_DNA"/>
</dbReference>
<dbReference type="GO" id="GO:0000166">
    <property type="term" value="F:nucleotide binding"/>
    <property type="evidence" value="ECO:0007669"/>
    <property type="project" value="UniProtKB-KW"/>
</dbReference>
<dbReference type="OrthoDB" id="9806583at2"/>
<evidence type="ECO:0000313" key="21">
    <source>
        <dbReference type="Proteomes" id="UP000285120"/>
    </source>
</evidence>
<dbReference type="GO" id="GO:0008652">
    <property type="term" value="P:amino acid biosynthetic process"/>
    <property type="evidence" value="ECO:0007669"/>
    <property type="project" value="UniProtKB-KW"/>
</dbReference>
<evidence type="ECO:0000256" key="6">
    <source>
        <dbReference type="ARBA" id="ARBA00013031"/>
    </source>
</evidence>
<keyword evidence="11 17" id="KW-0547">Nucleotide-binding</keyword>
<dbReference type="SUPFAM" id="SSF56796">
    <property type="entry name" value="Dehydroquinate synthase-like"/>
    <property type="match status" value="1"/>
</dbReference>
<comment type="subcellular location">
    <subcellularLocation>
        <location evidence="3 17">Cytoplasm</location>
    </subcellularLocation>
</comment>
<keyword evidence="8 17" id="KW-0963">Cytoplasm</keyword>
<feature type="binding site" evidence="17">
    <location>
        <begin position="130"/>
        <end position="131"/>
    </location>
    <ligand>
        <name>NAD(+)</name>
        <dbReference type="ChEBI" id="CHEBI:57540"/>
    </ligand>
</feature>
<dbReference type="InterPro" id="IPR050071">
    <property type="entry name" value="Dehydroquinate_synthase"/>
</dbReference>
<dbReference type="InterPro" id="IPR030963">
    <property type="entry name" value="DHQ_synth_fam"/>
</dbReference>
<gene>
    <name evidence="17" type="primary">aroB</name>
    <name evidence="20" type="ORF">ATL39_2048</name>
</gene>
<evidence type="ECO:0000256" key="5">
    <source>
        <dbReference type="ARBA" id="ARBA00005412"/>
    </source>
</evidence>
<keyword evidence="13 17" id="KW-0520">NAD</keyword>
<evidence type="ECO:0000256" key="1">
    <source>
        <dbReference type="ARBA" id="ARBA00001393"/>
    </source>
</evidence>
<comment type="cofactor">
    <cofactor evidence="17">
        <name>Co(2+)</name>
        <dbReference type="ChEBI" id="CHEBI:48828"/>
    </cofactor>
    <cofactor evidence="17">
        <name>Zn(2+)</name>
        <dbReference type="ChEBI" id="CHEBI:29105"/>
    </cofactor>
    <text evidence="17">Binds 1 divalent metal cation per subunit. Can use either Co(2+) or Zn(2+).</text>
</comment>
<comment type="function">
    <text evidence="17">Catalyzes the conversion of 3-deoxy-D-arabino-heptulosonate 7-phosphate (DAHP) to dehydroquinate (DHQ).</text>
</comment>
<comment type="caution">
    <text evidence="17">Lacks conserved residue(s) required for the propagation of feature annotation.</text>
</comment>
<evidence type="ECO:0000256" key="10">
    <source>
        <dbReference type="ARBA" id="ARBA00022723"/>
    </source>
</evidence>
<dbReference type="InterPro" id="IPR016037">
    <property type="entry name" value="DHQ_synth_AroB"/>
</dbReference>
<dbReference type="GO" id="GO:0003856">
    <property type="term" value="F:3-dehydroquinate synthase activity"/>
    <property type="evidence" value="ECO:0007669"/>
    <property type="project" value="UniProtKB-UniRule"/>
</dbReference>
<feature type="binding site" evidence="17">
    <location>
        <begin position="72"/>
        <end position="77"/>
    </location>
    <ligand>
        <name>NAD(+)</name>
        <dbReference type="ChEBI" id="CHEBI:57540"/>
    </ligand>
</feature>
<protein>
    <recommendedName>
        <fullName evidence="7 17">3-dehydroquinate synthase</fullName>
        <shortName evidence="17">DHQS</shortName>
        <ecNumber evidence="6 17">4.2.3.4</ecNumber>
    </recommendedName>
</protein>
<dbReference type="NCBIfam" id="TIGR01357">
    <property type="entry name" value="aroB"/>
    <property type="match status" value="1"/>
</dbReference>
<evidence type="ECO:0000256" key="2">
    <source>
        <dbReference type="ARBA" id="ARBA00001911"/>
    </source>
</evidence>
<accession>A0A419V328</accession>
<dbReference type="GO" id="GO:0009423">
    <property type="term" value="P:chorismate biosynthetic process"/>
    <property type="evidence" value="ECO:0007669"/>
    <property type="project" value="UniProtKB-UniRule"/>
</dbReference>
<sequence length="363" mass="39769">MEQLFVNASLSSYPVYIGEGIRSRTGELLLSEAKGADKVFVITDSAVGPLYLEDVVQSFPDHVEIFTFTVESGEASKSFAEYERILTAMLESGLDRKSVVTALGGGVVGDLAGFAAATYMRGIPFVQMPTTLLAHDSSVGGKTGINHPLGKNMIGAFHQPSAVIYDVEMLQTLPDKEWRSGFAEMMKHAYIKDASFLEWLQRHITTIEDVKTSAVSMLKRSIQVKADVVALDERETGVRAHLNFGHTLGHAVENTAGYGKWAHGEAVAAGMLFAMQLSNEEGLSAWDTKKEKEWLLSLGYPLVMTELSADSLLRAMKKDKKTSAGVFTFVLVTEPGETITKQIPDETVHRLLESFIERGRSDD</sequence>
<feature type="domain" description="3-dehydroquinate synthase N-terminal" evidence="18">
    <location>
        <begin position="68"/>
        <end position="179"/>
    </location>
</feature>
<feature type="binding site" evidence="17">
    <location>
        <position position="184"/>
    </location>
    <ligand>
        <name>Zn(2+)</name>
        <dbReference type="ChEBI" id="CHEBI:29105"/>
    </ligand>
</feature>
<proteinExistence type="inferred from homology"/>
<dbReference type="CDD" id="cd08195">
    <property type="entry name" value="DHQS"/>
    <property type="match status" value="1"/>
</dbReference>
<evidence type="ECO:0000259" key="18">
    <source>
        <dbReference type="Pfam" id="PF01761"/>
    </source>
</evidence>
<dbReference type="GO" id="GO:0009073">
    <property type="term" value="P:aromatic amino acid family biosynthetic process"/>
    <property type="evidence" value="ECO:0007669"/>
    <property type="project" value="UniProtKB-KW"/>
</dbReference>
<dbReference type="InterPro" id="IPR056179">
    <property type="entry name" value="DHQS_C"/>
</dbReference>
<evidence type="ECO:0000256" key="17">
    <source>
        <dbReference type="HAMAP-Rule" id="MF_00110"/>
    </source>
</evidence>
<dbReference type="Proteomes" id="UP000285120">
    <property type="component" value="Unassembled WGS sequence"/>
</dbReference>
<comment type="catalytic activity">
    <reaction evidence="1 17">
        <text>7-phospho-2-dehydro-3-deoxy-D-arabino-heptonate = 3-dehydroquinate + phosphate</text>
        <dbReference type="Rhea" id="RHEA:21968"/>
        <dbReference type="ChEBI" id="CHEBI:32364"/>
        <dbReference type="ChEBI" id="CHEBI:43474"/>
        <dbReference type="ChEBI" id="CHEBI:58394"/>
        <dbReference type="EC" id="4.2.3.4"/>
    </reaction>
</comment>
<dbReference type="GO" id="GO:0046872">
    <property type="term" value="F:metal ion binding"/>
    <property type="evidence" value="ECO:0007669"/>
    <property type="project" value="UniProtKB-KW"/>
</dbReference>
<dbReference type="FunFam" id="3.40.50.1970:FF:000001">
    <property type="entry name" value="3-dehydroquinate synthase"/>
    <property type="match status" value="1"/>
</dbReference>
<feature type="binding site" evidence="17">
    <location>
        <begin position="106"/>
        <end position="110"/>
    </location>
    <ligand>
        <name>NAD(+)</name>
        <dbReference type="ChEBI" id="CHEBI:57540"/>
    </ligand>
</feature>
<dbReference type="EC" id="4.2.3.4" evidence="6 17"/>
<evidence type="ECO:0000256" key="14">
    <source>
        <dbReference type="ARBA" id="ARBA00023141"/>
    </source>
</evidence>
<reference evidence="20 21" key="1">
    <citation type="submission" date="2018-09" db="EMBL/GenBank/DDBJ databases">
        <title>Genomic Encyclopedia of Archaeal and Bacterial Type Strains, Phase II (KMG-II): from individual species to whole genera.</title>
        <authorList>
            <person name="Goeker M."/>
        </authorList>
    </citation>
    <scope>NUCLEOTIDE SEQUENCE [LARGE SCALE GENOMIC DNA]</scope>
    <source>
        <strain evidence="20 21">DSM 17008</strain>
    </source>
</reference>
<dbReference type="Pfam" id="PF24621">
    <property type="entry name" value="DHQS_C"/>
    <property type="match status" value="1"/>
</dbReference>
<evidence type="ECO:0000256" key="16">
    <source>
        <dbReference type="ARBA" id="ARBA00023285"/>
    </source>
</evidence>
<evidence type="ECO:0000256" key="15">
    <source>
        <dbReference type="ARBA" id="ARBA00023239"/>
    </source>
</evidence>
<keyword evidence="14 17" id="KW-0057">Aromatic amino acid biosynthesis</keyword>
<comment type="similarity">
    <text evidence="5 17">Belongs to the sugar phosphate cyclases superfamily. Dehydroquinate synthase family.</text>
</comment>
<dbReference type="RefSeq" id="WP_120193249.1">
    <property type="nucleotide sequence ID" value="NZ_RAPK01000009.1"/>
</dbReference>
<dbReference type="AlphaFoldDB" id="A0A419V328"/>
<dbReference type="GO" id="GO:0005737">
    <property type="term" value="C:cytoplasm"/>
    <property type="evidence" value="ECO:0007669"/>
    <property type="project" value="UniProtKB-SubCell"/>
</dbReference>
<evidence type="ECO:0000256" key="7">
    <source>
        <dbReference type="ARBA" id="ARBA00017684"/>
    </source>
</evidence>
<keyword evidence="21" id="KW-1185">Reference proteome</keyword>
<comment type="pathway">
    <text evidence="4 17">Metabolic intermediate biosynthesis; chorismate biosynthesis; chorismate from D-erythrose 4-phosphate and phosphoenolpyruvate: step 2/7.</text>
</comment>
<name>A0A419V328_9BACL</name>